<gene>
    <name evidence="1" type="ORF">MT2528_4052</name>
</gene>
<protein>
    <submittedName>
        <fullName evidence="1">Uncharacterized protein</fullName>
    </submittedName>
</protein>
<sequence>MNKIAMFKGIVGRMSGSLEWFIFDGKSKQTSRQKNGCNHVDDEFLASAEAARLIRESDNSSLVVVGYGLLTVVTANEAKLNKLDVYELELRHKNQDEPCWVIK</sequence>
<dbReference type="Proteomes" id="UP000182660">
    <property type="component" value="Unassembled WGS sequence"/>
</dbReference>
<dbReference type="EMBL" id="FPLJ01000100">
    <property type="protein sequence ID" value="SGZ00576.1"/>
    <property type="molecule type" value="Genomic_DNA"/>
</dbReference>
<keyword evidence="2" id="KW-1185">Reference proteome</keyword>
<reference evidence="1 2" key="1">
    <citation type="submission" date="2016-11" db="EMBL/GenBank/DDBJ databases">
        <authorList>
            <person name="Klemetsen T."/>
        </authorList>
    </citation>
    <scope>NUCLEOTIDE SEQUENCE [LARGE SCALE GENOMIC DNA]</scope>
    <source>
        <strain evidence="1">MT 2528</strain>
    </source>
</reference>
<evidence type="ECO:0000313" key="1">
    <source>
        <dbReference type="EMBL" id="SGZ00576.1"/>
    </source>
</evidence>
<proteinExistence type="predicted"/>
<dbReference type="RefSeq" id="WP_075532036.1">
    <property type="nucleotide sequence ID" value="NZ_CAWRCN010000037.1"/>
</dbReference>
<comment type="caution">
    <text evidence="1">The sequence shown here is derived from an EMBL/GenBank/DDBJ whole genome shotgun (WGS) entry which is preliminary data.</text>
</comment>
<accession>A0ABY1HLM4</accession>
<evidence type="ECO:0000313" key="2">
    <source>
        <dbReference type="Proteomes" id="UP000182660"/>
    </source>
</evidence>
<organism evidence="1 2">
    <name type="scientific">Moritella viscosa</name>
    <dbReference type="NCBI Taxonomy" id="80854"/>
    <lineage>
        <taxon>Bacteria</taxon>
        <taxon>Pseudomonadati</taxon>
        <taxon>Pseudomonadota</taxon>
        <taxon>Gammaproteobacteria</taxon>
        <taxon>Alteromonadales</taxon>
        <taxon>Moritellaceae</taxon>
        <taxon>Moritella</taxon>
    </lineage>
</organism>
<name>A0ABY1HLM4_9GAMM</name>